<feature type="transmembrane region" description="Helical" evidence="1">
    <location>
        <begin position="170"/>
        <end position="190"/>
    </location>
</feature>
<dbReference type="InterPro" id="IPR007136">
    <property type="entry name" value="DUF347"/>
</dbReference>
<dbReference type="Proteomes" id="UP000557772">
    <property type="component" value="Unassembled WGS sequence"/>
</dbReference>
<evidence type="ECO:0008006" key="4">
    <source>
        <dbReference type="Google" id="ProtNLM"/>
    </source>
</evidence>
<feature type="transmembrane region" description="Helical" evidence="1">
    <location>
        <begin position="50"/>
        <end position="67"/>
    </location>
</feature>
<feature type="transmembrane region" description="Helical" evidence="1">
    <location>
        <begin position="103"/>
        <end position="123"/>
    </location>
</feature>
<accession>A0A849AD25</accession>
<keyword evidence="3" id="KW-1185">Reference proteome</keyword>
<feature type="transmembrane region" description="Helical" evidence="1">
    <location>
        <begin position="143"/>
        <end position="164"/>
    </location>
</feature>
<feature type="transmembrane region" description="Helical" evidence="1">
    <location>
        <begin position="79"/>
        <end position="97"/>
    </location>
</feature>
<comment type="caution">
    <text evidence="2">The sequence shown here is derived from an EMBL/GenBank/DDBJ whole genome shotgun (WGS) entry which is preliminary data.</text>
</comment>
<name>A0A849AD25_9MICO</name>
<organism evidence="2 3">
    <name type="scientific">Flexivirga aerilata</name>
    <dbReference type="NCBI Taxonomy" id="1656889"/>
    <lineage>
        <taxon>Bacteria</taxon>
        <taxon>Bacillati</taxon>
        <taxon>Actinomycetota</taxon>
        <taxon>Actinomycetes</taxon>
        <taxon>Micrococcales</taxon>
        <taxon>Dermacoccaceae</taxon>
        <taxon>Flexivirga</taxon>
    </lineage>
</organism>
<feature type="transmembrane region" description="Helical" evidence="1">
    <location>
        <begin position="12"/>
        <end position="30"/>
    </location>
</feature>
<keyword evidence="1" id="KW-1133">Transmembrane helix</keyword>
<dbReference type="Pfam" id="PF03988">
    <property type="entry name" value="DUF347"/>
    <property type="match status" value="4"/>
</dbReference>
<proteinExistence type="predicted"/>
<gene>
    <name evidence="2" type="ORF">HJ588_03645</name>
</gene>
<dbReference type="AlphaFoldDB" id="A0A849AD25"/>
<feature type="transmembrane region" description="Helical" evidence="1">
    <location>
        <begin position="197"/>
        <end position="214"/>
    </location>
</feature>
<feature type="transmembrane region" description="Helical" evidence="1">
    <location>
        <begin position="234"/>
        <end position="254"/>
    </location>
</feature>
<evidence type="ECO:0000313" key="2">
    <source>
        <dbReference type="EMBL" id="NNG38369.1"/>
    </source>
</evidence>
<sequence>MPVVSHHPARADFATAASWVAPVGALFWIIKLVSTAFGEAASDGLAKQSPVLAVAVGGLLLVAALLWQLRTRGFVPVRYWTAVAAVAVFGTVLADGVHVVLGFSYPLTSVLYAAATAAVFWLWHRTEGTLSMHDINTTRRELFYWAAVMCTFALGTAVGDLTAATLKLGYWPSVVLFAVAIAVPAIGWRVTGRHEVFWFWFAYVLTRPLGASIADGFAKPTSGPHGLGIGDFPVTLDLGIVLAVLIAVAQRVYVAQTRDQLEPSVEVTAR</sequence>
<dbReference type="EMBL" id="JABENB010000001">
    <property type="protein sequence ID" value="NNG38369.1"/>
    <property type="molecule type" value="Genomic_DNA"/>
</dbReference>
<keyword evidence="1" id="KW-0812">Transmembrane</keyword>
<reference evidence="2 3" key="1">
    <citation type="submission" date="2020-05" db="EMBL/GenBank/DDBJ databases">
        <title>Flexivirga sp. ID2601S isolated from air conditioner.</title>
        <authorList>
            <person name="Kim D.H."/>
        </authorList>
    </citation>
    <scope>NUCLEOTIDE SEQUENCE [LARGE SCALE GENOMIC DNA]</scope>
    <source>
        <strain evidence="2 3">ID2601S</strain>
    </source>
</reference>
<protein>
    <recommendedName>
        <fullName evidence="4">Membrane-anchored protein</fullName>
    </recommendedName>
</protein>
<keyword evidence="1" id="KW-0472">Membrane</keyword>
<evidence type="ECO:0000256" key="1">
    <source>
        <dbReference type="SAM" id="Phobius"/>
    </source>
</evidence>
<evidence type="ECO:0000313" key="3">
    <source>
        <dbReference type="Proteomes" id="UP000557772"/>
    </source>
</evidence>